<keyword evidence="1" id="KW-1133">Transmembrane helix</keyword>
<gene>
    <name evidence="2" type="ORF">ACFQ3L_05275</name>
</gene>
<dbReference type="Pfam" id="PF13253">
    <property type="entry name" value="DUF4044"/>
    <property type="match status" value="1"/>
</dbReference>
<accession>A0ABW4B7I3</accession>
<protein>
    <submittedName>
        <fullName evidence="2">DUF4044 domain-containing protein</fullName>
    </submittedName>
</protein>
<sequence length="38" mass="4330">MKEKHSKFWWVTHIATWAMLIVTILGAVVVALSAMNVF</sequence>
<keyword evidence="3" id="KW-1185">Reference proteome</keyword>
<comment type="caution">
    <text evidence="2">The sequence shown here is derived from an EMBL/GenBank/DDBJ whole genome shotgun (WGS) entry which is preliminary data.</text>
</comment>
<dbReference type="EMBL" id="JBHTMO010000013">
    <property type="protein sequence ID" value="MFD1393002.1"/>
    <property type="molecule type" value="Genomic_DNA"/>
</dbReference>
<dbReference type="RefSeq" id="WP_379882269.1">
    <property type="nucleotide sequence ID" value="NZ_JBHTMO010000013.1"/>
</dbReference>
<proteinExistence type="predicted"/>
<organism evidence="2 3">
    <name type="scientific">Lacticaseibacillus jixianensis</name>
    <dbReference type="NCBI Taxonomy" id="2486012"/>
    <lineage>
        <taxon>Bacteria</taxon>
        <taxon>Bacillati</taxon>
        <taxon>Bacillota</taxon>
        <taxon>Bacilli</taxon>
        <taxon>Lactobacillales</taxon>
        <taxon>Lactobacillaceae</taxon>
        <taxon>Lacticaseibacillus</taxon>
    </lineage>
</organism>
<dbReference type="Proteomes" id="UP001597249">
    <property type="component" value="Unassembled WGS sequence"/>
</dbReference>
<dbReference type="InterPro" id="IPR025270">
    <property type="entry name" value="DUF4044"/>
</dbReference>
<reference evidence="3" key="1">
    <citation type="journal article" date="2019" name="Int. J. Syst. Evol. Microbiol.">
        <title>The Global Catalogue of Microorganisms (GCM) 10K type strain sequencing project: providing services to taxonomists for standard genome sequencing and annotation.</title>
        <authorList>
            <consortium name="The Broad Institute Genomics Platform"/>
            <consortium name="The Broad Institute Genome Sequencing Center for Infectious Disease"/>
            <person name="Wu L."/>
            <person name="Ma J."/>
        </authorList>
    </citation>
    <scope>NUCLEOTIDE SEQUENCE [LARGE SCALE GENOMIC DNA]</scope>
    <source>
        <strain evidence="3">CCM 8911</strain>
    </source>
</reference>
<evidence type="ECO:0000313" key="3">
    <source>
        <dbReference type="Proteomes" id="UP001597249"/>
    </source>
</evidence>
<keyword evidence="1" id="KW-0472">Membrane</keyword>
<evidence type="ECO:0000313" key="2">
    <source>
        <dbReference type="EMBL" id="MFD1393002.1"/>
    </source>
</evidence>
<name>A0ABW4B7I3_9LACO</name>
<keyword evidence="1" id="KW-0812">Transmembrane</keyword>
<evidence type="ECO:0000256" key="1">
    <source>
        <dbReference type="SAM" id="Phobius"/>
    </source>
</evidence>
<feature type="transmembrane region" description="Helical" evidence="1">
    <location>
        <begin position="12"/>
        <end position="35"/>
    </location>
</feature>